<proteinExistence type="predicted"/>
<keyword evidence="2" id="KW-1185">Reference proteome</keyword>
<accession>A0A517MMN6</accession>
<protein>
    <submittedName>
        <fullName evidence="1">Uncharacterized protein</fullName>
    </submittedName>
</protein>
<organism evidence="1 2">
    <name type="scientific">Roseimaritima multifibrata</name>
    <dbReference type="NCBI Taxonomy" id="1930274"/>
    <lineage>
        <taxon>Bacteria</taxon>
        <taxon>Pseudomonadati</taxon>
        <taxon>Planctomycetota</taxon>
        <taxon>Planctomycetia</taxon>
        <taxon>Pirellulales</taxon>
        <taxon>Pirellulaceae</taxon>
        <taxon>Roseimaritima</taxon>
    </lineage>
</organism>
<name>A0A517MMN6_9BACT</name>
<sequence>MEILGLPEGFQTQQQRQRAADQSLQDVFSQVLAESGHAGYRTSQPVDPDVATDQQVQTAWDDWFSVTMQGSYRTLESPQDLKQKYGEVLNQAYREGAYLDPKSFLARLSSDDLQVVQDIQRLGDPIDVQGLSDEGALNLLIPRAAQVDLNGDGLTQSGKGYGIRFPDSRTPQPVADAWYETTDGMSWGEQAHYQLQMKMPLLTANFVFDESGAYSHHYEPGDPEFRNPMEEDGFSYFGITEDMLGYLDAFKNQIDPEQYQRDTTFWSKLQANLAENGVTA</sequence>
<dbReference type="AlphaFoldDB" id="A0A517MMN6"/>
<reference evidence="1 2" key="1">
    <citation type="submission" date="2019-02" db="EMBL/GenBank/DDBJ databases">
        <title>Deep-cultivation of Planctomycetes and their phenomic and genomic characterization uncovers novel biology.</title>
        <authorList>
            <person name="Wiegand S."/>
            <person name="Jogler M."/>
            <person name="Boedeker C."/>
            <person name="Pinto D."/>
            <person name="Vollmers J."/>
            <person name="Rivas-Marin E."/>
            <person name="Kohn T."/>
            <person name="Peeters S.H."/>
            <person name="Heuer A."/>
            <person name="Rast P."/>
            <person name="Oberbeckmann S."/>
            <person name="Bunk B."/>
            <person name="Jeske O."/>
            <person name="Meyerdierks A."/>
            <person name="Storesund J.E."/>
            <person name="Kallscheuer N."/>
            <person name="Luecker S."/>
            <person name="Lage O.M."/>
            <person name="Pohl T."/>
            <person name="Merkel B.J."/>
            <person name="Hornburger P."/>
            <person name="Mueller R.-W."/>
            <person name="Bruemmer F."/>
            <person name="Labrenz M."/>
            <person name="Spormann A.M."/>
            <person name="Op den Camp H."/>
            <person name="Overmann J."/>
            <person name="Amann R."/>
            <person name="Jetten M.S.M."/>
            <person name="Mascher T."/>
            <person name="Medema M.H."/>
            <person name="Devos D.P."/>
            <person name="Kaster A.-K."/>
            <person name="Ovreas L."/>
            <person name="Rohde M."/>
            <person name="Galperin M.Y."/>
            <person name="Jogler C."/>
        </authorList>
    </citation>
    <scope>NUCLEOTIDE SEQUENCE [LARGE SCALE GENOMIC DNA]</scope>
    <source>
        <strain evidence="1 2">FF011L</strain>
    </source>
</reference>
<dbReference type="Proteomes" id="UP000320672">
    <property type="component" value="Chromosome"/>
</dbReference>
<gene>
    <name evidence="1" type="ORF">FF011L_49560</name>
</gene>
<dbReference type="OrthoDB" id="291863at2"/>
<evidence type="ECO:0000313" key="1">
    <source>
        <dbReference type="EMBL" id="QDS96148.1"/>
    </source>
</evidence>
<dbReference type="EMBL" id="CP036262">
    <property type="protein sequence ID" value="QDS96148.1"/>
    <property type="molecule type" value="Genomic_DNA"/>
</dbReference>
<dbReference type="RefSeq" id="WP_145354332.1">
    <property type="nucleotide sequence ID" value="NZ_CP036262.1"/>
</dbReference>
<evidence type="ECO:0000313" key="2">
    <source>
        <dbReference type="Proteomes" id="UP000320672"/>
    </source>
</evidence>
<dbReference type="KEGG" id="rml:FF011L_49560"/>